<keyword evidence="15" id="KW-1185">Reference proteome</keyword>
<dbReference type="OrthoDB" id="6021021at2759"/>
<name>A0A482WUK1_LAOST</name>
<evidence type="ECO:0000256" key="11">
    <source>
        <dbReference type="ARBA" id="ARBA00023303"/>
    </source>
</evidence>
<proteinExistence type="inferred from homology"/>
<evidence type="ECO:0000313" key="15">
    <source>
        <dbReference type="Proteomes" id="UP000291343"/>
    </source>
</evidence>
<evidence type="ECO:0000313" key="14">
    <source>
        <dbReference type="EMBL" id="RZF36710.1"/>
    </source>
</evidence>
<dbReference type="STRING" id="195883.A0A482WUK1"/>
<evidence type="ECO:0000256" key="7">
    <source>
        <dbReference type="ARBA" id="ARBA00023053"/>
    </source>
</evidence>
<dbReference type="EMBL" id="QKKF02025899">
    <property type="protein sequence ID" value="RZF36710.1"/>
    <property type="molecule type" value="Genomic_DNA"/>
</dbReference>
<protein>
    <submittedName>
        <fullName evidence="14">Uncharacterized protein</fullName>
    </submittedName>
</protein>
<dbReference type="InParanoid" id="A0A482WUK1"/>
<dbReference type="GO" id="GO:0005886">
    <property type="term" value="C:plasma membrane"/>
    <property type="evidence" value="ECO:0007669"/>
    <property type="project" value="TreeGrafter"/>
</dbReference>
<dbReference type="Proteomes" id="UP000291343">
    <property type="component" value="Unassembled WGS sequence"/>
</dbReference>
<dbReference type="PANTHER" id="PTHR11690:SF300">
    <property type="entry name" value="PICKPOCKET PROTEIN 19"/>
    <property type="match status" value="1"/>
</dbReference>
<comment type="subcellular location">
    <subcellularLocation>
        <location evidence="1">Membrane</location>
        <topology evidence="1">Multi-pass membrane protein</topology>
    </subcellularLocation>
</comment>
<evidence type="ECO:0000256" key="8">
    <source>
        <dbReference type="ARBA" id="ARBA00023065"/>
    </source>
</evidence>
<keyword evidence="8 12" id="KW-0406">Ion transport</keyword>
<keyword evidence="7" id="KW-0915">Sodium</keyword>
<feature type="transmembrane region" description="Helical" evidence="13">
    <location>
        <begin position="311"/>
        <end position="335"/>
    </location>
</feature>
<evidence type="ECO:0000256" key="12">
    <source>
        <dbReference type="RuleBase" id="RU000679"/>
    </source>
</evidence>
<accession>A0A482WUK1</accession>
<organism evidence="14 15">
    <name type="scientific">Laodelphax striatellus</name>
    <name type="common">Small brown planthopper</name>
    <name type="synonym">Delphax striatella</name>
    <dbReference type="NCBI Taxonomy" id="195883"/>
    <lineage>
        <taxon>Eukaryota</taxon>
        <taxon>Metazoa</taxon>
        <taxon>Ecdysozoa</taxon>
        <taxon>Arthropoda</taxon>
        <taxon>Hexapoda</taxon>
        <taxon>Insecta</taxon>
        <taxon>Pterygota</taxon>
        <taxon>Neoptera</taxon>
        <taxon>Paraneoptera</taxon>
        <taxon>Hemiptera</taxon>
        <taxon>Auchenorrhyncha</taxon>
        <taxon>Fulgoroidea</taxon>
        <taxon>Delphacidae</taxon>
        <taxon>Criomorphinae</taxon>
        <taxon>Laodelphax</taxon>
    </lineage>
</organism>
<evidence type="ECO:0000256" key="1">
    <source>
        <dbReference type="ARBA" id="ARBA00004141"/>
    </source>
</evidence>
<dbReference type="Pfam" id="PF00858">
    <property type="entry name" value="ASC"/>
    <property type="match status" value="1"/>
</dbReference>
<sequence length="472" mass="54779">MVPSYKLTLENNLFHEYGYSTSVTVGQKGLCQTVGLMSVNHVYRKTNLAKFLGEDFGDGRNISVDSDTFTGLPIILMMDEDEFSYPSIFSDLKGFKLKFVYENESNNNGSTFGKFGSECIIAVHSPWEVPSPFIRWQPCDTLSDSNILISYKIDYTYSDSDVVDAPIADRDCLYPHERSLRYFSYYSPKNCLFECMANKMAANCGCVTPYMPNSDEVEFCEDSQSKHCVEELLDAHFVDQFASDNICDCLPLCNGIEYTITDLEPMLNFGKQTTQKVIEFRFKDSYINPLHRYLTDSVFKFWINTMTTLDMFLGFSVLSILELIYFLIVIVMRWVDEERHDYKERKEQRKQSLVSAASWCTVCKQMEPFKIARKSTDDSMPIVHKNDPPAYIDDFAFLENHEFTDNCANCRKLQSFGLNKLVIQLLKNEIKKEIEEHLIGFQNHECLSEIRGMIDELRSDIHELKRRREIWE</sequence>
<keyword evidence="9 13" id="KW-0472">Membrane</keyword>
<evidence type="ECO:0000256" key="9">
    <source>
        <dbReference type="ARBA" id="ARBA00023136"/>
    </source>
</evidence>
<comment type="caution">
    <text evidence="14">The sequence shown here is derived from an EMBL/GenBank/DDBJ whole genome shotgun (WGS) entry which is preliminary data.</text>
</comment>
<dbReference type="AlphaFoldDB" id="A0A482WUK1"/>
<keyword evidence="10 12" id="KW-0739">Sodium transport</keyword>
<keyword evidence="5 12" id="KW-0812">Transmembrane</keyword>
<dbReference type="Gene3D" id="1.10.287.820">
    <property type="entry name" value="Acid-sensing ion channel domain"/>
    <property type="match status" value="1"/>
</dbReference>
<dbReference type="InterPro" id="IPR001873">
    <property type="entry name" value="ENaC"/>
</dbReference>
<evidence type="ECO:0000256" key="4">
    <source>
        <dbReference type="ARBA" id="ARBA00022461"/>
    </source>
</evidence>
<keyword evidence="11 12" id="KW-0407">Ion channel</keyword>
<dbReference type="GO" id="GO:0015280">
    <property type="term" value="F:ligand-gated sodium channel activity"/>
    <property type="evidence" value="ECO:0007669"/>
    <property type="project" value="TreeGrafter"/>
</dbReference>
<evidence type="ECO:0000256" key="5">
    <source>
        <dbReference type="ARBA" id="ARBA00022692"/>
    </source>
</evidence>
<evidence type="ECO:0000256" key="13">
    <source>
        <dbReference type="SAM" id="Phobius"/>
    </source>
</evidence>
<comment type="similarity">
    <text evidence="2 12">Belongs to the amiloride-sensitive sodium channel (TC 1.A.6) family.</text>
</comment>
<keyword evidence="3 12" id="KW-0813">Transport</keyword>
<evidence type="ECO:0000256" key="10">
    <source>
        <dbReference type="ARBA" id="ARBA00023201"/>
    </source>
</evidence>
<gene>
    <name evidence="14" type="ORF">LSTR_LSTR005023</name>
</gene>
<dbReference type="PANTHER" id="PTHR11690">
    <property type="entry name" value="AMILORIDE-SENSITIVE SODIUM CHANNEL-RELATED"/>
    <property type="match status" value="1"/>
</dbReference>
<evidence type="ECO:0000256" key="3">
    <source>
        <dbReference type="ARBA" id="ARBA00022448"/>
    </source>
</evidence>
<evidence type="ECO:0000256" key="6">
    <source>
        <dbReference type="ARBA" id="ARBA00022989"/>
    </source>
</evidence>
<keyword evidence="4 12" id="KW-0894">Sodium channel</keyword>
<reference evidence="14 15" key="1">
    <citation type="journal article" date="2017" name="Gigascience">
        <title>Genome sequence of the small brown planthopper, Laodelphax striatellus.</title>
        <authorList>
            <person name="Zhu J."/>
            <person name="Jiang F."/>
            <person name="Wang X."/>
            <person name="Yang P."/>
            <person name="Bao Y."/>
            <person name="Zhao W."/>
            <person name="Wang W."/>
            <person name="Lu H."/>
            <person name="Wang Q."/>
            <person name="Cui N."/>
            <person name="Li J."/>
            <person name="Chen X."/>
            <person name="Luo L."/>
            <person name="Yu J."/>
            <person name="Kang L."/>
            <person name="Cui F."/>
        </authorList>
    </citation>
    <scope>NUCLEOTIDE SEQUENCE [LARGE SCALE GENOMIC DNA]</scope>
    <source>
        <strain evidence="14">Lst14</strain>
    </source>
</reference>
<evidence type="ECO:0000256" key="2">
    <source>
        <dbReference type="ARBA" id="ARBA00007193"/>
    </source>
</evidence>
<keyword evidence="6 13" id="KW-1133">Transmembrane helix</keyword>